<evidence type="ECO:0000313" key="3">
    <source>
        <dbReference type="EMBL" id="CAL4110831.1"/>
    </source>
</evidence>
<dbReference type="InterPro" id="IPR000477">
    <property type="entry name" value="RT_dom"/>
</dbReference>
<dbReference type="CDD" id="cd01650">
    <property type="entry name" value="RT_nLTR_like"/>
    <property type="match status" value="1"/>
</dbReference>
<sequence>MIKVSIKDIQEAIKKLDCNKSCGSDQIYAEHLKHASDKLLPLLAMCITGFFVHGFLPKNIMNVVLIPIIKNKAGNINSVDNYRPIALASILSKVIEIIILSRIETYLVTQANQFGFKRRHGTDQGIYVLKEIVSLYTSLKGSVFACFLDATKAFDRVNHVKLFQKLAKRGVPGYIIKLLLFWYLNQTMCIKWGNTMSDLFNVTNGVRQGGILSPYLFNVYLDDLSTELNSIRVGCIMGEMIINHILYADDLVLISPSTRGLDTLIKCCEKYGIEHNIIFNVNKCAVMHFKSDSIAKFKVPDFILNGETIELVTEFKYLGHILTSNMKDDKDIERQRRKLFIQGNTLIRKFYMCTFEVKIELFRSYCSAMYTPHLWTKYSVTAIRKLYTAYHNSLKILIGVSKREETSPLCVSLNVKLYILVVNLYGPMYILFMY</sequence>
<feature type="transmembrane region" description="Helical" evidence="1">
    <location>
        <begin position="39"/>
        <end position="56"/>
    </location>
</feature>
<dbReference type="PANTHER" id="PTHR47027">
    <property type="entry name" value="REVERSE TRANSCRIPTASE DOMAIN-CONTAINING PROTEIN"/>
    <property type="match status" value="1"/>
</dbReference>
<proteinExistence type="predicted"/>
<dbReference type="Pfam" id="PF00078">
    <property type="entry name" value="RVT_1"/>
    <property type="match status" value="1"/>
</dbReference>
<dbReference type="GO" id="GO:0071897">
    <property type="term" value="P:DNA biosynthetic process"/>
    <property type="evidence" value="ECO:0007669"/>
    <property type="project" value="UniProtKB-ARBA"/>
</dbReference>
<feature type="non-terminal residue" evidence="3">
    <location>
        <position position="434"/>
    </location>
</feature>
<evidence type="ECO:0000259" key="2">
    <source>
        <dbReference type="PROSITE" id="PS50878"/>
    </source>
</evidence>
<reference evidence="3 4" key="1">
    <citation type="submission" date="2024-05" db="EMBL/GenBank/DDBJ databases">
        <authorList>
            <person name="Wallberg A."/>
        </authorList>
    </citation>
    <scope>NUCLEOTIDE SEQUENCE [LARGE SCALE GENOMIC DNA]</scope>
</reference>
<dbReference type="Proteomes" id="UP001497623">
    <property type="component" value="Unassembled WGS sequence"/>
</dbReference>
<keyword evidence="1" id="KW-0472">Membrane</keyword>
<dbReference type="InterPro" id="IPR043502">
    <property type="entry name" value="DNA/RNA_pol_sf"/>
</dbReference>
<dbReference type="EMBL" id="CAXKWB010014496">
    <property type="protein sequence ID" value="CAL4110831.1"/>
    <property type="molecule type" value="Genomic_DNA"/>
</dbReference>
<evidence type="ECO:0000256" key="1">
    <source>
        <dbReference type="SAM" id="Phobius"/>
    </source>
</evidence>
<keyword evidence="1" id="KW-0812">Transmembrane</keyword>
<name>A0AAV2R1A9_MEGNR</name>
<organism evidence="3 4">
    <name type="scientific">Meganyctiphanes norvegica</name>
    <name type="common">Northern krill</name>
    <name type="synonym">Thysanopoda norvegica</name>
    <dbReference type="NCBI Taxonomy" id="48144"/>
    <lineage>
        <taxon>Eukaryota</taxon>
        <taxon>Metazoa</taxon>
        <taxon>Ecdysozoa</taxon>
        <taxon>Arthropoda</taxon>
        <taxon>Crustacea</taxon>
        <taxon>Multicrustacea</taxon>
        <taxon>Malacostraca</taxon>
        <taxon>Eumalacostraca</taxon>
        <taxon>Eucarida</taxon>
        <taxon>Euphausiacea</taxon>
        <taxon>Euphausiidae</taxon>
        <taxon>Meganyctiphanes</taxon>
    </lineage>
</organism>
<keyword evidence="4" id="KW-1185">Reference proteome</keyword>
<keyword evidence="1" id="KW-1133">Transmembrane helix</keyword>
<protein>
    <recommendedName>
        <fullName evidence="2">Reverse transcriptase domain-containing protein</fullName>
    </recommendedName>
</protein>
<comment type="caution">
    <text evidence="3">The sequence shown here is derived from an EMBL/GenBank/DDBJ whole genome shotgun (WGS) entry which is preliminary data.</text>
</comment>
<dbReference type="PROSITE" id="PS50878">
    <property type="entry name" value="RT_POL"/>
    <property type="match status" value="1"/>
</dbReference>
<accession>A0AAV2R1A9</accession>
<dbReference type="PANTHER" id="PTHR47027:SF20">
    <property type="entry name" value="REVERSE TRANSCRIPTASE-LIKE PROTEIN WITH RNA-DIRECTED DNA POLYMERASE DOMAIN"/>
    <property type="match status" value="1"/>
</dbReference>
<dbReference type="SUPFAM" id="SSF56672">
    <property type="entry name" value="DNA/RNA polymerases"/>
    <property type="match status" value="1"/>
</dbReference>
<gene>
    <name evidence="3" type="ORF">MNOR_LOCUS19487</name>
</gene>
<feature type="domain" description="Reverse transcriptase" evidence="2">
    <location>
        <begin position="49"/>
        <end position="322"/>
    </location>
</feature>
<dbReference type="AlphaFoldDB" id="A0AAV2R1A9"/>
<evidence type="ECO:0000313" key="4">
    <source>
        <dbReference type="Proteomes" id="UP001497623"/>
    </source>
</evidence>